<organism evidence="1 2">
    <name type="scientific">Rhodopirellula islandica</name>
    <dbReference type="NCBI Taxonomy" id="595434"/>
    <lineage>
        <taxon>Bacteria</taxon>
        <taxon>Pseudomonadati</taxon>
        <taxon>Planctomycetota</taxon>
        <taxon>Planctomycetia</taxon>
        <taxon>Pirellulales</taxon>
        <taxon>Pirellulaceae</taxon>
        <taxon>Rhodopirellula</taxon>
    </lineage>
</organism>
<evidence type="ECO:0000313" key="2">
    <source>
        <dbReference type="Proteomes" id="UP000036367"/>
    </source>
</evidence>
<keyword evidence="2" id="KW-1185">Reference proteome</keyword>
<dbReference type="PATRIC" id="fig|595434.4.peg.2092"/>
<dbReference type="Proteomes" id="UP000036367">
    <property type="component" value="Unassembled WGS sequence"/>
</dbReference>
<accession>A0A0J1BG86</accession>
<comment type="caution">
    <text evidence="1">The sequence shown here is derived from an EMBL/GenBank/DDBJ whole genome shotgun (WGS) entry which is preliminary data.</text>
</comment>
<dbReference type="EMBL" id="LECT01000017">
    <property type="protein sequence ID" value="KLU05557.1"/>
    <property type="molecule type" value="Genomic_DNA"/>
</dbReference>
<evidence type="ECO:0000313" key="1">
    <source>
        <dbReference type="EMBL" id="KLU05557.1"/>
    </source>
</evidence>
<sequence length="39" mass="4445">MLASFVTEVGTQTANRIAHEERFKRHPVVFGNDSSRSLR</sequence>
<protein>
    <submittedName>
        <fullName evidence="1">Uncharacterized protein</fullName>
    </submittedName>
</protein>
<gene>
    <name evidence="1" type="ORF">RISK_002189</name>
</gene>
<dbReference type="AlphaFoldDB" id="A0A0J1BG86"/>
<dbReference type="STRING" id="595434.RISK_002189"/>
<name>A0A0J1BG86_RHOIS</name>
<proteinExistence type="predicted"/>
<reference evidence="1" key="1">
    <citation type="submission" date="2015-05" db="EMBL/GenBank/DDBJ databases">
        <title>Permanent draft genome of Rhodopirellula islandicus K833.</title>
        <authorList>
            <person name="Kizina J."/>
            <person name="Richter M."/>
            <person name="Glockner F.O."/>
            <person name="Harder J."/>
        </authorList>
    </citation>
    <scope>NUCLEOTIDE SEQUENCE [LARGE SCALE GENOMIC DNA]</scope>
    <source>
        <strain evidence="1">K833</strain>
    </source>
</reference>